<keyword evidence="3" id="KW-1185">Reference proteome</keyword>
<accession>A0A5B8ME18</accession>
<evidence type="ECO:0000313" key="3">
    <source>
        <dbReference type="Proteomes" id="UP000316726"/>
    </source>
</evidence>
<protein>
    <recommendedName>
        <fullName evidence="4">INO80 complex subunit B-like conserved region domain-containing protein</fullName>
    </recommendedName>
</protein>
<dbReference type="PANTHER" id="PTHR21561:SF12">
    <property type="entry name" value="INO80 COMPLEX SUBUNIT B"/>
    <property type="match status" value="1"/>
</dbReference>
<feature type="compositionally biased region" description="Polar residues" evidence="1">
    <location>
        <begin position="214"/>
        <end position="223"/>
    </location>
</feature>
<feature type="compositionally biased region" description="Basic and acidic residues" evidence="1">
    <location>
        <begin position="171"/>
        <end position="191"/>
    </location>
</feature>
<feature type="compositionally biased region" description="Polar residues" evidence="1">
    <location>
        <begin position="20"/>
        <end position="29"/>
    </location>
</feature>
<feature type="compositionally biased region" description="Low complexity" evidence="1">
    <location>
        <begin position="106"/>
        <end position="119"/>
    </location>
</feature>
<feature type="region of interest" description="Disordered" evidence="1">
    <location>
        <begin position="153"/>
        <end position="232"/>
    </location>
</feature>
<sequence>MEGENSREATPLKLKLKFSVSPTGKTPASTKEVAMAEAGGEEEATMSESESTKSIMSDDESEEENFNEDAVMYADDIEVVYGKSSRRPERLTARQRAMVYGEDDGSQAAGQAAGASDQGQFNFKGGIDSVFAKPKKQLTAEELMKKAELNEERRRRAVRMKKEQQVAAQKAIREGKGAKAKREDKINEKRRERLKKRRMGGKMESDTVRVSYKSGGNTVTWSEDGSLPDLLNQPRRGYPSRVDEANLITVPLDPKKWSSVKCGSVIELKGEKRTVKSINRKGNVLVVY</sequence>
<organism evidence="2 3">
    <name type="scientific">Chloropicon primus</name>
    <dbReference type="NCBI Taxonomy" id="1764295"/>
    <lineage>
        <taxon>Eukaryota</taxon>
        <taxon>Viridiplantae</taxon>
        <taxon>Chlorophyta</taxon>
        <taxon>Chloropicophyceae</taxon>
        <taxon>Chloropicales</taxon>
        <taxon>Chloropicaceae</taxon>
        <taxon>Chloropicon</taxon>
    </lineage>
</organism>
<feature type="compositionally biased region" description="Basic and acidic residues" evidence="1">
    <location>
        <begin position="153"/>
        <end position="164"/>
    </location>
</feature>
<gene>
    <name evidence="2" type="ORF">A3770_02p13860</name>
</gene>
<feature type="region of interest" description="Disordered" evidence="1">
    <location>
        <begin position="84"/>
        <end position="119"/>
    </location>
</feature>
<proteinExistence type="predicted"/>
<dbReference type="GO" id="GO:0006338">
    <property type="term" value="P:chromatin remodeling"/>
    <property type="evidence" value="ECO:0007669"/>
    <property type="project" value="InterPro"/>
</dbReference>
<name>A0A5B8ME18_9CHLO</name>
<dbReference type="AlphaFoldDB" id="A0A5B8ME18"/>
<dbReference type="InterPro" id="IPR029523">
    <property type="entry name" value="INO80B/Ies2"/>
</dbReference>
<evidence type="ECO:0000256" key="1">
    <source>
        <dbReference type="SAM" id="MobiDB-lite"/>
    </source>
</evidence>
<dbReference type="Proteomes" id="UP000316726">
    <property type="component" value="Chromosome 2"/>
</dbReference>
<dbReference type="PANTHER" id="PTHR21561">
    <property type="entry name" value="INO80 COMPLEX SUBUNIT B"/>
    <property type="match status" value="1"/>
</dbReference>
<feature type="region of interest" description="Disordered" evidence="1">
    <location>
        <begin position="1"/>
        <end position="69"/>
    </location>
</feature>
<feature type="compositionally biased region" description="Acidic residues" evidence="1">
    <location>
        <begin position="57"/>
        <end position="67"/>
    </location>
</feature>
<evidence type="ECO:0008006" key="4">
    <source>
        <dbReference type="Google" id="ProtNLM"/>
    </source>
</evidence>
<evidence type="ECO:0000313" key="2">
    <source>
        <dbReference type="EMBL" id="QDZ18868.1"/>
    </source>
</evidence>
<dbReference type="EMBL" id="CP031035">
    <property type="protein sequence ID" value="QDZ18868.1"/>
    <property type="molecule type" value="Genomic_DNA"/>
</dbReference>
<reference evidence="2 3" key="1">
    <citation type="submission" date="2018-07" db="EMBL/GenBank/DDBJ databases">
        <title>The complete nuclear genome of the prasinophyte Chloropicon primus (CCMP1205).</title>
        <authorList>
            <person name="Pombert J.-F."/>
            <person name="Otis C."/>
            <person name="Turmel M."/>
            <person name="Lemieux C."/>
        </authorList>
    </citation>
    <scope>NUCLEOTIDE SEQUENCE [LARGE SCALE GENOMIC DNA]</scope>
    <source>
        <strain evidence="2 3">CCMP1205</strain>
    </source>
</reference>
<dbReference type="GO" id="GO:0031011">
    <property type="term" value="C:Ino80 complex"/>
    <property type="evidence" value="ECO:0007669"/>
    <property type="project" value="InterPro"/>
</dbReference>